<dbReference type="InterPro" id="IPR051924">
    <property type="entry name" value="GST_Kappa/NadH"/>
</dbReference>
<feature type="domain" description="DSBA-like thioredoxin" evidence="3">
    <location>
        <begin position="4"/>
        <end position="196"/>
    </location>
</feature>
<dbReference type="Gene3D" id="3.40.30.10">
    <property type="entry name" value="Glutaredoxin"/>
    <property type="match status" value="1"/>
</dbReference>
<dbReference type="InterPro" id="IPR044087">
    <property type="entry name" value="NahD-like"/>
</dbReference>
<evidence type="ECO:0000259" key="3">
    <source>
        <dbReference type="Pfam" id="PF01323"/>
    </source>
</evidence>
<accession>A0A2V2LFT9</accession>
<dbReference type="CDD" id="cd03022">
    <property type="entry name" value="DsbA_HCCA_Iso"/>
    <property type="match status" value="1"/>
</dbReference>
<sequence length="201" mass="21663">MARTIDYYFAPISGYAYLGHRPLMALAGRCGARVRFRPVEIARVFAAADTTPPFAQNPVRRSYRVEDQARLAARQGLEMSPQPAHWPTPPGLACRAILAAGALGQDQDAASFACLRGVWAEDRDIADPVQLTAALDAAGLDGTAILDRAASPDIADQADACTKAAIDEGVFGSPTFVLDRTRYWGQDRLDFLEEALIARSA</sequence>
<dbReference type="EC" id="5.99.1.4" evidence="1"/>
<comment type="similarity">
    <text evidence="1">Belongs to the GST superfamily. NadH family.</text>
</comment>
<feature type="active site" description="Nucleophile" evidence="2">
    <location>
        <position position="13"/>
    </location>
</feature>
<dbReference type="Proteomes" id="UP000245680">
    <property type="component" value="Unassembled WGS sequence"/>
</dbReference>
<dbReference type="AlphaFoldDB" id="A0A2V2LFT9"/>
<dbReference type="PIRSF" id="PIRSF006386">
    <property type="entry name" value="HCCAis_GSTk"/>
    <property type="match status" value="1"/>
</dbReference>
<protein>
    <recommendedName>
        <fullName evidence="1">2-hydroxychromene-2-carboxylate isomerase</fullName>
        <ecNumber evidence="1">5.99.1.4</ecNumber>
    </recommendedName>
</protein>
<proteinExistence type="inferred from homology"/>
<dbReference type="EMBL" id="QGKU01000003">
    <property type="protein sequence ID" value="PWR04508.1"/>
    <property type="molecule type" value="Genomic_DNA"/>
</dbReference>
<dbReference type="InterPro" id="IPR001853">
    <property type="entry name" value="DSBA-like_thioredoxin_dom"/>
</dbReference>
<keyword evidence="1 4" id="KW-0413">Isomerase</keyword>
<comment type="caution">
    <text evidence="4">The sequence shown here is derived from an EMBL/GenBank/DDBJ whole genome shotgun (WGS) entry which is preliminary data.</text>
</comment>
<comment type="catalytic activity">
    <reaction evidence="1">
        <text>2-hydroxychromene-2-carboxylate = (3E)-4-(2-hydroxyphenyl)-2-oxobut-3-enoate</text>
        <dbReference type="Rhea" id="RHEA:27401"/>
        <dbReference type="ChEBI" id="CHEBI:59350"/>
        <dbReference type="ChEBI" id="CHEBI:59353"/>
        <dbReference type="EC" id="5.99.1.4"/>
    </reaction>
</comment>
<dbReference type="RefSeq" id="WP_109809810.1">
    <property type="nucleotide sequence ID" value="NZ_QGKU01000003.1"/>
</dbReference>
<dbReference type="SUPFAM" id="SSF52833">
    <property type="entry name" value="Thioredoxin-like"/>
    <property type="match status" value="1"/>
</dbReference>
<name>A0A2V2LFT9_9RHOB</name>
<dbReference type="Pfam" id="PF01323">
    <property type="entry name" value="DSBA"/>
    <property type="match status" value="1"/>
</dbReference>
<dbReference type="GO" id="GO:1901170">
    <property type="term" value="P:naphthalene catabolic process"/>
    <property type="evidence" value="ECO:0007669"/>
    <property type="project" value="InterPro"/>
</dbReference>
<organism evidence="4 5">
    <name type="scientific">Meridianimarinicoccus roseus</name>
    <dbReference type="NCBI Taxonomy" id="2072018"/>
    <lineage>
        <taxon>Bacteria</taxon>
        <taxon>Pseudomonadati</taxon>
        <taxon>Pseudomonadota</taxon>
        <taxon>Alphaproteobacteria</taxon>
        <taxon>Rhodobacterales</taxon>
        <taxon>Paracoccaceae</taxon>
        <taxon>Meridianimarinicoccus</taxon>
    </lineage>
</organism>
<reference evidence="4 5" key="1">
    <citation type="submission" date="2018-05" db="EMBL/GenBank/DDBJ databases">
        <title>Rhodobacteraceae gen. nov., sp. nov. isolated from sea water.</title>
        <authorList>
            <person name="Ren Y."/>
        </authorList>
    </citation>
    <scope>NUCLEOTIDE SEQUENCE [LARGE SCALE GENOMIC DNA]</scope>
    <source>
        <strain evidence="4 5">TG-679</strain>
    </source>
</reference>
<dbReference type="PANTHER" id="PTHR42943">
    <property type="entry name" value="GLUTATHIONE S-TRANSFERASE KAPPA"/>
    <property type="match status" value="1"/>
</dbReference>
<dbReference type="InterPro" id="IPR036249">
    <property type="entry name" value="Thioredoxin-like_sf"/>
</dbReference>
<dbReference type="PANTHER" id="PTHR42943:SF13">
    <property type="entry name" value="GLUTATHIONE S-TRANSFERASE KAPPA-RELATED"/>
    <property type="match status" value="1"/>
</dbReference>
<gene>
    <name evidence="4" type="ORF">DKT77_00640</name>
</gene>
<dbReference type="GO" id="GO:0018845">
    <property type="term" value="F:2-hydroxychromene-2-carboxylate isomerase activity"/>
    <property type="evidence" value="ECO:0007669"/>
    <property type="project" value="UniProtKB-UniRule"/>
</dbReference>
<dbReference type="GO" id="GO:0006749">
    <property type="term" value="P:glutathione metabolic process"/>
    <property type="evidence" value="ECO:0007669"/>
    <property type="project" value="TreeGrafter"/>
</dbReference>
<evidence type="ECO:0000313" key="4">
    <source>
        <dbReference type="EMBL" id="PWR04508.1"/>
    </source>
</evidence>
<keyword evidence="5" id="KW-1185">Reference proteome</keyword>
<evidence type="ECO:0000256" key="1">
    <source>
        <dbReference type="PIRNR" id="PIRNR006386"/>
    </source>
</evidence>
<dbReference type="GO" id="GO:0004602">
    <property type="term" value="F:glutathione peroxidase activity"/>
    <property type="evidence" value="ECO:0007669"/>
    <property type="project" value="TreeGrafter"/>
</dbReference>
<evidence type="ECO:0000256" key="2">
    <source>
        <dbReference type="PIRSR" id="PIRSR006386-1"/>
    </source>
</evidence>
<evidence type="ECO:0000313" key="5">
    <source>
        <dbReference type="Proteomes" id="UP000245680"/>
    </source>
</evidence>
<dbReference type="InterPro" id="IPR014440">
    <property type="entry name" value="HCCAis_GSTk"/>
</dbReference>
<dbReference type="GO" id="GO:0004364">
    <property type="term" value="F:glutathione transferase activity"/>
    <property type="evidence" value="ECO:0007669"/>
    <property type="project" value="TreeGrafter"/>
</dbReference>
<dbReference type="OrthoDB" id="5244108at2"/>